<dbReference type="RefSeq" id="WP_137276619.1">
    <property type="nucleotide sequence ID" value="NZ_QKNX01000003.1"/>
</dbReference>
<gene>
    <name evidence="1" type="ORF">DM868_09345</name>
</gene>
<dbReference type="AlphaFoldDB" id="A0A4U5J944"/>
<sequence>MTLSEIAAGLEVTTRQRDRGVATADGTNASLRERLTAFEDQLPCSAERAAAVVETYTEGASVGRAAAVATVPKTTAAKTLYLLGEPIDPLTPTAKRVVDDWLTGDLSRTDARTLAGVGDNEFALGAYVATHDPIEGADAAIADACSLDDEDPLSDARSGLSDLI</sequence>
<dbReference type="InterPro" id="IPR057180">
    <property type="entry name" value="DUF7858"/>
</dbReference>
<protein>
    <submittedName>
        <fullName evidence="1">Uncharacterized protein</fullName>
    </submittedName>
</protein>
<dbReference type="OrthoDB" id="239492at2157"/>
<evidence type="ECO:0000313" key="2">
    <source>
        <dbReference type="Proteomes" id="UP000308037"/>
    </source>
</evidence>
<dbReference type="Proteomes" id="UP000308037">
    <property type="component" value="Unassembled WGS sequence"/>
</dbReference>
<dbReference type="Pfam" id="PF25257">
    <property type="entry name" value="DUF7858"/>
    <property type="match status" value="1"/>
</dbReference>
<evidence type="ECO:0000313" key="1">
    <source>
        <dbReference type="EMBL" id="TKR25612.1"/>
    </source>
</evidence>
<comment type="caution">
    <text evidence="1">The sequence shown here is derived from an EMBL/GenBank/DDBJ whole genome shotgun (WGS) entry which is preliminary data.</text>
</comment>
<reference evidence="1 2" key="1">
    <citation type="submission" date="2019-04" db="EMBL/GenBank/DDBJ databases">
        <title>Natronomonas sp. F20-122 a newhaloarchaeon isolated from a saline saltern of Isla Bacuta, Huelva, Spain.</title>
        <authorList>
            <person name="Duran-Viseras A."/>
            <person name="Sanchez-Porro C."/>
            <person name="Ventosa A."/>
        </authorList>
    </citation>
    <scope>NUCLEOTIDE SEQUENCE [LARGE SCALE GENOMIC DNA]</scope>
    <source>
        <strain evidence="1 2">F20-122</strain>
    </source>
</reference>
<organism evidence="1 2">
    <name type="scientific">Natronomonas salsuginis</name>
    <dbReference type="NCBI Taxonomy" id="2217661"/>
    <lineage>
        <taxon>Archaea</taxon>
        <taxon>Methanobacteriati</taxon>
        <taxon>Methanobacteriota</taxon>
        <taxon>Stenosarchaea group</taxon>
        <taxon>Halobacteria</taxon>
        <taxon>Halobacteriales</taxon>
        <taxon>Natronomonadaceae</taxon>
        <taxon>Natronomonas</taxon>
    </lineage>
</organism>
<keyword evidence="2" id="KW-1185">Reference proteome</keyword>
<name>A0A4U5J944_9EURY</name>
<proteinExistence type="predicted"/>
<dbReference type="EMBL" id="QKNX01000003">
    <property type="protein sequence ID" value="TKR25612.1"/>
    <property type="molecule type" value="Genomic_DNA"/>
</dbReference>
<accession>A0A4U5J944</accession>